<name>A0A368Y3P8_9BACI</name>
<dbReference type="SUPFAM" id="SSF48230">
    <property type="entry name" value="Chondroitin AC/alginate lyase"/>
    <property type="match status" value="1"/>
</dbReference>
<dbReference type="AlphaFoldDB" id="A0A368Y3P8"/>
<dbReference type="EMBL" id="QPJJ01000003">
    <property type="protein sequence ID" value="RCW74812.1"/>
    <property type="molecule type" value="Genomic_DNA"/>
</dbReference>
<dbReference type="RefSeq" id="WP_114351928.1">
    <property type="nucleotide sequence ID" value="NZ_QPJJ01000003.1"/>
</dbReference>
<organism evidence="1 2">
    <name type="scientific">Saliterribacillus persicus</name>
    <dbReference type="NCBI Taxonomy" id="930114"/>
    <lineage>
        <taxon>Bacteria</taxon>
        <taxon>Bacillati</taxon>
        <taxon>Bacillota</taxon>
        <taxon>Bacilli</taxon>
        <taxon>Bacillales</taxon>
        <taxon>Bacillaceae</taxon>
        <taxon>Saliterribacillus</taxon>
    </lineage>
</organism>
<dbReference type="Gene3D" id="2.70.98.70">
    <property type="match status" value="1"/>
</dbReference>
<protein>
    <submittedName>
        <fullName evidence="1">Heparinase II/III-like protein</fullName>
    </submittedName>
</protein>
<evidence type="ECO:0000313" key="1">
    <source>
        <dbReference type="EMBL" id="RCW74812.1"/>
    </source>
</evidence>
<evidence type="ECO:0000313" key="2">
    <source>
        <dbReference type="Proteomes" id="UP000252585"/>
    </source>
</evidence>
<gene>
    <name evidence="1" type="ORF">DFR57_103108</name>
</gene>
<dbReference type="Proteomes" id="UP000252585">
    <property type="component" value="Unassembled WGS sequence"/>
</dbReference>
<dbReference type="PANTHER" id="PTHR38045">
    <property type="entry name" value="CHROMOSOME 1, WHOLE GENOME SHOTGUN SEQUENCE"/>
    <property type="match status" value="1"/>
</dbReference>
<accession>A0A368Y3P8</accession>
<comment type="caution">
    <text evidence="1">The sequence shown here is derived from an EMBL/GenBank/DDBJ whole genome shotgun (WGS) entry which is preliminary data.</text>
</comment>
<sequence>MKWEENTWFIKVREKIKIDAKEMVQEPSYEIPFSIYRQFMEKGERQEYESYYFRRRKRLTTFGLHLYLYPEEKKYVNALENEIWQVCNEFTWCLPAHVDSTKEEQSYENYKKSYTSQYTIDLFAAETAFTLAEIVALFEEKLDSFLVEKMKIEIDRRVFSPFKNNHFHWEKATHNWASVCAGSIGAAALYLIDDPKEQENILNRVIETMDCYLEGFEKDGACTEGYGYWQYGFGYFVYFADLLLRYKRINLFEKAKIEAIAMFQQKIFINQDNVVNFSDAQVKAKPRIGFTHYLHQVFPKVHVPLNELGEKDIVDHCGRFAPAIRELWWFDFTESGKHWPEENYLFENSAIFLSRRQVENTRYAFSVKGGHNAEPHNHNDIGHFILFAGDTVFLRDLGSGQYNKDYFSEKRYTFICNSAEGHSIPLINGNYQQEGKQHKGNITEVTENSAYDQIQLDLSEAYPDSSLLTFNRTFTWEKSEGLALLLKDSFIFSKQPMSLIESFIIKDLPHEIVDGGILVYGKKKILKISFSSDLLIPNIVKKSFINHQGNEEYFLHVLFDTIKVNEKIVLAFKFEFLDRDS</sequence>
<dbReference type="PANTHER" id="PTHR38045:SF1">
    <property type="entry name" value="HEPARINASE II_III-LIKE PROTEIN"/>
    <property type="match status" value="1"/>
</dbReference>
<dbReference type="InterPro" id="IPR008929">
    <property type="entry name" value="Chondroitin_lyas"/>
</dbReference>
<keyword evidence="2" id="KW-1185">Reference proteome</keyword>
<reference evidence="1 2" key="1">
    <citation type="submission" date="2018-07" db="EMBL/GenBank/DDBJ databases">
        <title>Genomic Encyclopedia of Type Strains, Phase IV (KMG-IV): sequencing the most valuable type-strain genomes for metagenomic binning, comparative biology and taxonomic classification.</title>
        <authorList>
            <person name="Goeker M."/>
        </authorList>
    </citation>
    <scope>NUCLEOTIDE SEQUENCE [LARGE SCALE GENOMIC DNA]</scope>
    <source>
        <strain evidence="1 2">DSM 27696</strain>
    </source>
</reference>
<proteinExistence type="predicted"/>
<dbReference type="OrthoDB" id="9793856at2"/>
<dbReference type="Gene3D" id="1.50.10.100">
    <property type="entry name" value="Chondroitin AC/alginate lyase"/>
    <property type="match status" value="1"/>
</dbReference>